<dbReference type="Gene3D" id="3.50.50.60">
    <property type="entry name" value="FAD/NAD(P)-binding domain"/>
    <property type="match status" value="1"/>
</dbReference>
<comment type="caution">
    <text evidence="3">The sequence shown here is derived from an EMBL/GenBank/DDBJ whole genome shotgun (WGS) entry which is preliminary data.</text>
</comment>
<feature type="region of interest" description="Disordered" evidence="2">
    <location>
        <begin position="293"/>
        <end position="326"/>
    </location>
</feature>
<sequence length="326" mass="35855">MKNVRLSLRIWLTPMSSPHPAYEFCSGGFAAAIIAPPPASSGANPEIFPSAHLSLCQVASSPYDFITKKAPTNPNITHEIINASAFRLLSQTLAPPNRKKINRGVEICNSLFIWPDRSSHLRDATGIGHDRPSVFAGTILQEPSGSICTTDWSTLLKQSCNNLATLFRPRRRSDSNIMNSQVYNAILLFALVQHIHGVRFDFLDWIEPAEDPLSVHYDFVVVGSGSAGSVIANRLSEVPHWNILVLEVGNEENFLAEVPLATSFLHFTDYTNRYLMAYQPGIAQACDNHRMPWPRGRALGGGPRKATPPGPTPTSSRTSSNQKTRV</sequence>
<dbReference type="GO" id="GO:0050660">
    <property type="term" value="F:flavin adenine dinucleotide binding"/>
    <property type="evidence" value="ECO:0007669"/>
    <property type="project" value="InterPro"/>
</dbReference>
<dbReference type="PANTHER" id="PTHR11552">
    <property type="entry name" value="GLUCOSE-METHANOL-CHOLINE GMC OXIDOREDUCTASE"/>
    <property type="match status" value="1"/>
</dbReference>
<evidence type="ECO:0008006" key="5">
    <source>
        <dbReference type="Google" id="ProtNLM"/>
    </source>
</evidence>
<dbReference type="EMBL" id="JABDTM020013622">
    <property type="protein sequence ID" value="KAH0819817.1"/>
    <property type="molecule type" value="Genomic_DNA"/>
</dbReference>
<accession>A0A8J6LI82</accession>
<gene>
    <name evidence="3" type="ORF">GEV33_002974</name>
</gene>
<reference evidence="3" key="2">
    <citation type="submission" date="2021-08" db="EMBL/GenBank/DDBJ databases">
        <authorList>
            <person name="Eriksson T."/>
        </authorList>
    </citation>
    <scope>NUCLEOTIDE SEQUENCE</scope>
    <source>
        <strain evidence="3">Stoneville</strain>
        <tissue evidence="3">Whole head</tissue>
    </source>
</reference>
<evidence type="ECO:0000313" key="4">
    <source>
        <dbReference type="Proteomes" id="UP000719412"/>
    </source>
</evidence>
<dbReference type="AlphaFoldDB" id="A0A8J6LI82"/>
<evidence type="ECO:0000256" key="1">
    <source>
        <dbReference type="ARBA" id="ARBA00010790"/>
    </source>
</evidence>
<comment type="similarity">
    <text evidence="1">Belongs to the GMC oxidoreductase family.</text>
</comment>
<keyword evidence="4" id="KW-1185">Reference proteome</keyword>
<dbReference type="InterPro" id="IPR012132">
    <property type="entry name" value="GMC_OxRdtase"/>
</dbReference>
<reference evidence="3" key="1">
    <citation type="journal article" date="2020" name="J Insects Food Feed">
        <title>The yellow mealworm (Tenebrio molitor) genome: a resource for the emerging insects as food and feed industry.</title>
        <authorList>
            <person name="Eriksson T."/>
            <person name="Andere A."/>
            <person name="Kelstrup H."/>
            <person name="Emery V."/>
            <person name="Picard C."/>
        </authorList>
    </citation>
    <scope>NUCLEOTIDE SEQUENCE</scope>
    <source>
        <strain evidence="3">Stoneville</strain>
        <tissue evidence="3">Whole head</tissue>
    </source>
</reference>
<evidence type="ECO:0000256" key="2">
    <source>
        <dbReference type="SAM" id="MobiDB-lite"/>
    </source>
</evidence>
<dbReference type="GO" id="GO:0016491">
    <property type="term" value="F:oxidoreductase activity"/>
    <property type="evidence" value="ECO:0007669"/>
    <property type="project" value="TreeGrafter"/>
</dbReference>
<dbReference type="InterPro" id="IPR036188">
    <property type="entry name" value="FAD/NAD-bd_sf"/>
</dbReference>
<evidence type="ECO:0000313" key="3">
    <source>
        <dbReference type="EMBL" id="KAH0819817.1"/>
    </source>
</evidence>
<dbReference type="SUPFAM" id="SSF51905">
    <property type="entry name" value="FAD/NAD(P)-binding domain"/>
    <property type="match status" value="1"/>
</dbReference>
<name>A0A8J6LI82_TENMO</name>
<proteinExistence type="inferred from homology"/>
<dbReference type="Proteomes" id="UP000719412">
    <property type="component" value="Unassembled WGS sequence"/>
</dbReference>
<dbReference type="Gene3D" id="3.30.560.10">
    <property type="entry name" value="Glucose Oxidase, domain 3"/>
    <property type="match status" value="1"/>
</dbReference>
<organism evidence="3 4">
    <name type="scientific">Tenebrio molitor</name>
    <name type="common">Yellow mealworm beetle</name>
    <dbReference type="NCBI Taxonomy" id="7067"/>
    <lineage>
        <taxon>Eukaryota</taxon>
        <taxon>Metazoa</taxon>
        <taxon>Ecdysozoa</taxon>
        <taxon>Arthropoda</taxon>
        <taxon>Hexapoda</taxon>
        <taxon>Insecta</taxon>
        <taxon>Pterygota</taxon>
        <taxon>Neoptera</taxon>
        <taxon>Endopterygota</taxon>
        <taxon>Coleoptera</taxon>
        <taxon>Polyphaga</taxon>
        <taxon>Cucujiformia</taxon>
        <taxon>Tenebrionidae</taxon>
        <taxon>Tenebrio</taxon>
    </lineage>
</organism>
<protein>
    <recommendedName>
        <fullName evidence="5">Glucose dehydrogenase</fullName>
    </recommendedName>
</protein>
<dbReference type="PANTHER" id="PTHR11552:SF208">
    <property type="entry name" value="RE36204P-RELATED"/>
    <property type="match status" value="1"/>
</dbReference>